<comment type="caution">
    <text evidence="2">The sequence shown here is derived from an EMBL/GenBank/DDBJ whole genome shotgun (WGS) entry which is preliminary data.</text>
</comment>
<gene>
    <name evidence="2" type="ORF">M9Y10_005389</name>
</gene>
<dbReference type="Proteomes" id="UP001470230">
    <property type="component" value="Unassembled WGS sequence"/>
</dbReference>
<reference evidence="2 3" key="1">
    <citation type="submission" date="2024-04" db="EMBL/GenBank/DDBJ databases">
        <title>Tritrichomonas musculus Genome.</title>
        <authorList>
            <person name="Alves-Ferreira E."/>
            <person name="Grigg M."/>
            <person name="Lorenzi H."/>
            <person name="Galac M."/>
        </authorList>
    </citation>
    <scope>NUCLEOTIDE SEQUENCE [LARGE SCALE GENOMIC DNA]</scope>
    <source>
        <strain evidence="2 3">EAF2021</strain>
    </source>
</reference>
<name>A0ABR2JLK5_9EUKA</name>
<accession>A0ABR2JLK5</accession>
<keyword evidence="3" id="KW-1185">Reference proteome</keyword>
<feature type="compositionally biased region" description="Polar residues" evidence="1">
    <location>
        <begin position="7"/>
        <end position="18"/>
    </location>
</feature>
<feature type="region of interest" description="Disordered" evidence="1">
    <location>
        <begin position="1"/>
        <end position="43"/>
    </location>
</feature>
<evidence type="ECO:0000256" key="1">
    <source>
        <dbReference type="SAM" id="MobiDB-lite"/>
    </source>
</evidence>
<proteinExistence type="predicted"/>
<organism evidence="2 3">
    <name type="scientific">Tritrichomonas musculus</name>
    <dbReference type="NCBI Taxonomy" id="1915356"/>
    <lineage>
        <taxon>Eukaryota</taxon>
        <taxon>Metamonada</taxon>
        <taxon>Parabasalia</taxon>
        <taxon>Tritrichomonadida</taxon>
        <taxon>Tritrichomonadidae</taxon>
        <taxon>Tritrichomonas</taxon>
    </lineage>
</organism>
<evidence type="ECO:0000313" key="2">
    <source>
        <dbReference type="EMBL" id="KAK8878609.1"/>
    </source>
</evidence>
<protein>
    <submittedName>
        <fullName evidence="2">Uncharacterized protein</fullName>
    </submittedName>
</protein>
<sequence length="278" mass="32536">MNIPLRSFSSQPQKNNPNRRTDNRNHKRSNVTHSDRARAAATNSNNVWSRVEQFFLPLPTDQEIEKIFNCKKAPPIKETSGEIVHWSLKLAPPSCRANGKAIMPPGPPSSSNDMAEFWTKNKAFFQIEKMQKLNSSPLHCLLNAFIEITPEEFQEAKSIEIKFQEKHEYARIHALLPQISRNGYLQYPFETRLDLELESLQLNKPCKASINDKPFQTEITELRNKITNKITPEINQFHEEIVQNVPEYRKNQQLRNEEMELVDQKINEYIIKKRKRKE</sequence>
<evidence type="ECO:0000313" key="3">
    <source>
        <dbReference type="Proteomes" id="UP001470230"/>
    </source>
</evidence>
<dbReference type="EMBL" id="JAPFFF010000011">
    <property type="protein sequence ID" value="KAK8878609.1"/>
    <property type="molecule type" value="Genomic_DNA"/>
</dbReference>